<gene>
    <name evidence="3" type="ordered locus">TREAZ_1378</name>
</gene>
<dbReference type="SUPFAM" id="SSF143120">
    <property type="entry name" value="YefM-like"/>
    <property type="match status" value="1"/>
</dbReference>
<dbReference type="eggNOG" id="COG2161">
    <property type="taxonomic scope" value="Bacteria"/>
</dbReference>
<dbReference type="RefSeq" id="WP_015710625.1">
    <property type="nucleotide sequence ID" value="NC_015577.1"/>
</dbReference>
<proteinExistence type="inferred from homology"/>
<name>F5YFC6_LEAAZ</name>
<evidence type="ECO:0000256" key="2">
    <source>
        <dbReference type="RuleBase" id="RU362080"/>
    </source>
</evidence>
<dbReference type="InParanoid" id="F5YFC6"/>
<dbReference type="HOGENOM" id="CLU_166037_0_1_12"/>
<dbReference type="InterPro" id="IPR006442">
    <property type="entry name" value="Antitoxin_Phd/YefM"/>
</dbReference>
<sequence length="94" mass="11151">MQNIQARPVRDLRNKYAEIESLLENHDPVIITKNGRGTAVLLNIEDYAKIEEYQHYLYVAEKLNEAEKEAESPNAEWTDYKEVFRQLREKYHGL</sequence>
<organism evidence="3 4">
    <name type="scientific">Leadbettera azotonutricia (strain ATCC BAA-888 / DSM 13862 / ZAS-9)</name>
    <name type="common">Treponema azotonutricium</name>
    <dbReference type="NCBI Taxonomy" id="545695"/>
    <lineage>
        <taxon>Bacteria</taxon>
        <taxon>Pseudomonadati</taxon>
        <taxon>Spirochaetota</taxon>
        <taxon>Spirochaetia</taxon>
        <taxon>Spirochaetales</taxon>
        <taxon>Breznakiellaceae</taxon>
        <taxon>Leadbettera</taxon>
    </lineage>
</organism>
<reference evidence="4" key="1">
    <citation type="submission" date="2009-12" db="EMBL/GenBank/DDBJ databases">
        <title>Complete sequence of Treponema azotonutricium strain ZAS-9.</title>
        <authorList>
            <person name="Tetu S.G."/>
            <person name="Matson E."/>
            <person name="Ren Q."/>
            <person name="Seshadri R."/>
            <person name="Elbourne L."/>
            <person name="Hassan K.A."/>
            <person name="Durkin A."/>
            <person name="Radune D."/>
            <person name="Mohamoud Y."/>
            <person name="Shay R."/>
            <person name="Jin S."/>
            <person name="Zhang X."/>
            <person name="Lucey K."/>
            <person name="Ballor N.R."/>
            <person name="Ottesen E."/>
            <person name="Rosenthal R."/>
            <person name="Allen A."/>
            <person name="Leadbetter J.R."/>
            <person name="Paulsen I.T."/>
        </authorList>
    </citation>
    <scope>NUCLEOTIDE SEQUENCE [LARGE SCALE GENOMIC DNA]</scope>
    <source>
        <strain evidence="4">ATCC BAA-888 / DSM 13862 / ZAS-9</strain>
    </source>
</reference>
<reference evidence="3 4" key="2">
    <citation type="journal article" date="2011" name="ISME J.">
        <title>RNA-seq reveals cooperative metabolic interactions between two termite-gut spirochete species in co-culture.</title>
        <authorList>
            <person name="Rosenthal A.Z."/>
            <person name="Matson E.G."/>
            <person name="Eldar A."/>
            <person name="Leadbetter J.R."/>
        </authorList>
    </citation>
    <scope>NUCLEOTIDE SEQUENCE [LARGE SCALE GENOMIC DNA]</scope>
    <source>
        <strain evidence="4">ATCC BAA-888 / DSM 13862 / ZAS-9</strain>
    </source>
</reference>
<dbReference type="NCBIfam" id="TIGR01552">
    <property type="entry name" value="phd_fam"/>
    <property type="match status" value="1"/>
</dbReference>
<dbReference type="STRING" id="545695.TREAZ_1378"/>
<comment type="function">
    <text evidence="2">Antitoxin component of a type II toxin-antitoxin (TA) system.</text>
</comment>
<evidence type="ECO:0000313" key="4">
    <source>
        <dbReference type="Proteomes" id="UP000009222"/>
    </source>
</evidence>
<comment type="similarity">
    <text evidence="1 2">Belongs to the phD/YefM antitoxin family.</text>
</comment>
<dbReference type="KEGG" id="taz:TREAZ_1378"/>
<protein>
    <recommendedName>
        <fullName evidence="2">Antitoxin</fullName>
    </recommendedName>
</protein>
<dbReference type="InterPro" id="IPR036165">
    <property type="entry name" value="YefM-like_sf"/>
</dbReference>
<evidence type="ECO:0000313" key="3">
    <source>
        <dbReference type="EMBL" id="AEF82554.1"/>
    </source>
</evidence>
<dbReference type="Gene3D" id="3.40.1620.10">
    <property type="entry name" value="YefM-like domain"/>
    <property type="match status" value="1"/>
</dbReference>
<dbReference type="Pfam" id="PF02604">
    <property type="entry name" value="PhdYeFM_antitox"/>
    <property type="match status" value="1"/>
</dbReference>
<keyword evidence="4" id="KW-1185">Reference proteome</keyword>
<dbReference type="EMBL" id="CP001841">
    <property type="protein sequence ID" value="AEF82554.1"/>
    <property type="molecule type" value="Genomic_DNA"/>
</dbReference>
<dbReference type="Proteomes" id="UP000009222">
    <property type="component" value="Chromosome"/>
</dbReference>
<accession>F5YFC6</accession>
<dbReference type="OrthoDB" id="361257at2"/>
<dbReference type="AlphaFoldDB" id="F5YFC6"/>
<evidence type="ECO:0000256" key="1">
    <source>
        <dbReference type="ARBA" id="ARBA00009981"/>
    </source>
</evidence>